<gene>
    <name evidence="2" type="ORF">A2771_01765</name>
</gene>
<evidence type="ECO:0000313" key="2">
    <source>
        <dbReference type="EMBL" id="OGM21747.1"/>
    </source>
</evidence>
<evidence type="ECO:0000313" key="3">
    <source>
        <dbReference type="Proteomes" id="UP000176741"/>
    </source>
</evidence>
<comment type="caution">
    <text evidence="2">The sequence shown here is derived from an EMBL/GenBank/DDBJ whole genome shotgun (WGS) entry which is preliminary data.</text>
</comment>
<name>A0A1F7Y346_9BACT</name>
<dbReference type="EMBL" id="MGGD01000001">
    <property type="protein sequence ID" value="OGM21747.1"/>
    <property type="molecule type" value="Genomic_DNA"/>
</dbReference>
<protein>
    <submittedName>
        <fullName evidence="2">Uncharacterized protein</fullName>
    </submittedName>
</protein>
<dbReference type="Proteomes" id="UP000176741">
    <property type="component" value="Unassembled WGS sequence"/>
</dbReference>
<organism evidence="2 3">
    <name type="scientific">Candidatus Woesebacteria bacterium RIFCSPHIGHO2_01_FULL_38_26b</name>
    <dbReference type="NCBI Taxonomy" id="1802491"/>
    <lineage>
        <taxon>Bacteria</taxon>
        <taxon>Candidatus Woeseibacteriota</taxon>
    </lineage>
</organism>
<feature type="region of interest" description="Disordered" evidence="1">
    <location>
        <begin position="133"/>
        <end position="155"/>
    </location>
</feature>
<accession>A0A1F7Y346</accession>
<proteinExistence type="predicted"/>
<reference evidence="2 3" key="1">
    <citation type="journal article" date="2016" name="Nat. Commun.">
        <title>Thousands of microbial genomes shed light on interconnected biogeochemical processes in an aquifer system.</title>
        <authorList>
            <person name="Anantharaman K."/>
            <person name="Brown C.T."/>
            <person name="Hug L.A."/>
            <person name="Sharon I."/>
            <person name="Castelle C.J."/>
            <person name="Probst A.J."/>
            <person name="Thomas B.C."/>
            <person name="Singh A."/>
            <person name="Wilkins M.J."/>
            <person name="Karaoz U."/>
            <person name="Brodie E.L."/>
            <person name="Williams K.H."/>
            <person name="Hubbard S.S."/>
            <person name="Banfield J.F."/>
        </authorList>
    </citation>
    <scope>NUCLEOTIDE SEQUENCE [LARGE SCALE GENOMIC DNA]</scope>
</reference>
<sequence>MSETGGGESVTPRGEFITNALGITHFVDGEGTAENPYMPQGSTLLKDSLMDSYITAMYANDKEAKVYFEHNGHVVGVDRNMQAYFVAREGETADSEFQKSVEEITKQLRESGHRPLTEQELTEWQNDLRKQVAQNEKRKKGPMGFVDKISEKFGL</sequence>
<evidence type="ECO:0000256" key="1">
    <source>
        <dbReference type="SAM" id="MobiDB-lite"/>
    </source>
</evidence>
<dbReference type="AlphaFoldDB" id="A0A1F7Y346"/>